<keyword evidence="1" id="KW-1133">Transmembrane helix</keyword>
<organism evidence="2 3">
    <name type="scientific">Hymenobacter taeanensis</name>
    <dbReference type="NCBI Taxonomy" id="2735321"/>
    <lineage>
        <taxon>Bacteria</taxon>
        <taxon>Pseudomonadati</taxon>
        <taxon>Bacteroidota</taxon>
        <taxon>Cytophagia</taxon>
        <taxon>Cytophagales</taxon>
        <taxon>Hymenobacteraceae</taxon>
        <taxon>Hymenobacter</taxon>
    </lineage>
</organism>
<dbReference type="Proteomes" id="UP000501623">
    <property type="component" value="Chromosome"/>
</dbReference>
<evidence type="ECO:0000313" key="3">
    <source>
        <dbReference type="Proteomes" id="UP000501623"/>
    </source>
</evidence>
<dbReference type="EMBL" id="CP053538">
    <property type="protein sequence ID" value="QJX48843.1"/>
    <property type="molecule type" value="Genomic_DNA"/>
</dbReference>
<evidence type="ECO:0000256" key="1">
    <source>
        <dbReference type="SAM" id="Phobius"/>
    </source>
</evidence>
<name>A0A6M6BMZ5_9BACT</name>
<dbReference type="AlphaFoldDB" id="A0A6M6BMZ5"/>
<accession>A0A6M6BMZ5</accession>
<keyword evidence="1" id="KW-0812">Transmembrane</keyword>
<keyword evidence="1" id="KW-0472">Membrane</keyword>
<proteinExistence type="predicted"/>
<dbReference type="RefSeq" id="WP_171592926.1">
    <property type="nucleotide sequence ID" value="NZ_CP053538.1"/>
</dbReference>
<protein>
    <submittedName>
        <fullName evidence="2">Uncharacterized protein</fullName>
    </submittedName>
</protein>
<keyword evidence="3" id="KW-1185">Reference proteome</keyword>
<feature type="transmembrane region" description="Helical" evidence="1">
    <location>
        <begin position="69"/>
        <end position="85"/>
    </location>
</feature>
<reference evidence="2 3" key="1">
    <citation type="submission" date="2020-05" db="EMBL/GenBank/DDBJ databases">
        <title>Complete genome sequence of Hymenobacter sp. TS19 in Coasted Sand Dune.</title>
        <authorList>
            <person name="Lee J.-H."/>
            <person name="Jung J.-H."/>
            <person name="Jeong S."/>
            <person name="Zhao L."/>
            <person name="Kim M.-K."/>
            <person name="Seo H.-S."/>
            <person name="Lim S."/>
        </authorList>
    </citation>
    <scope>NUCLEOTIDE SEQUENCE [LARGE SCALE GENOMIC DNA]</scope>
    <source>
        <strain evidence="2 3">TS19</strain>
    </source>
</reference>
<feature type="transmembrane region" description="Helical" evidence="1">
    <location>
        <begin position="47"/>
        <end position="63"/>
    </location>
</feature>
<evidence type="ECO:0000313" key="2">
    <source>
        <dbReference type="EMBL" id="QJX48843.1"/>
    </source>
</evidence>
<sequence length="194" mass="22675">MSLTYLYPDLKQISRKLTESGSSVTFHYSYSEIRLCWNPLTPEQKQLGLLFLGVFISLFIGVSVYNEEYLMLLLLIIMGLVVWFDERRKKKDMQELRLQNDVRIDSIAQHILVKHLNNSYRQQVTKEQLILFNTIRAVKVQASGYAGILYLELADASKLFLLEVEAENIAQQMAYVLRRVIGLPEPARRAWWQF</sequence>
<dbReference type="KEGG" id="hts:HMJ29_18775"/>
<gene>
    <name evidence="2" type="ORF">HMJ29_18775</name>
</gene>